<gene>
    <name evidence="2" type="ORF">MERR_LOCUS48316</name>
</gene>
<evidence type="ECO:0000313" key="2">
    <source>
        <dbReference type="EMBL" id="CAA7061080.1"/>
    </source>
</evidence>
<dbReference type="AlphaFoldDB" id="A0A6D2LII9"/>
<feature type="region of interest" description="Disordered" evidence="1">
    <location>
        <begin position="19"/>
        <end position="53"/>
    </location>
</feature>
<organism evidence="2 3">
    <name type="scientific">Microthlaspi erraticum</name>
    <dbReference type="NCBI Taxonomy" id="1685480"/>
    <lineage>
        <taxon>Eukaryota</taxon>
        <taxon>Viridiplantae</taxon>
        <taxon>Streptophyta</taxon>
        <taxon>Embryophyta</taxon>
        <taxon>Tracheophyta</taxon>
        <taxon>Spermatophyta</taxon>
        <taxon>Magnoliopsida</taxon>
        <taxon>eudicotyledons</taxon>
        <taxon>Gunneridae</taxon>
        <taxon>Pentapetalae</taxon>
        <taxon>rosids</taxon>
        <taxon>malvids</taxon>
        <taxon>Brassicales</taxon>
        <taxon>Brassicaceae</taxon>
        <taxon>Coluteocarpeae</taxon>
        <taxon>Microthlaspi</taxon>
    </lineage>
</organism>
<sequence length="107" mass="12266">MSTGCLTCFKVMRLWKKQSKKEDKPLKAERLPEKFVEEEDENGADKKTPTINEPWIFTPCSRVDSNDPNWQEYSDKLHAGVSSSSLSNDFHKVKTFDLRGVTKTVAK</sequence>
<evidence type="ECO:0000256" key="1">
    <source>
        <dbReference type="SAM" id="MobiDB-lite"/>
    </source>
</evidence>
<protein>
    <submittedName>
        <fullName evidence="2">Uncharacterized protein</fullName>
    </submittedName>
</protein>
<evidence type="ECO:0000313" key="3">
    <source>
        <dbReference type="Proteomes" id="UP000467841"/>
    </source>
</evidence>
<dbReference type="EMBL" id="CACVBM020001851">
    <property type="protein sequence ID" value="CAA7061080.1"/>
    <property type="molecule type" value="Genomic_DNA"/>
</dbReference>
<dbReference type="OrthoDB" id="1028423at2759"/>
<proteinExistence type="predicted"/>
<accession>A0A6D2LII9</accession>
<keyword evidence="3" id="KW-1185">Reference proteome</keyword>
<reference evidence="2" key="1">
    <citation type="submission" date="2020-01" db="EMBL/GenBank/DDBJ databases">
        <authorList>
            <person name="Mishra B."/>
        </authorList>
    </citation>
    <scope>NUCLEOTIDE SEQUENCE [LARGE SCALE GENOMIC DNA]</scope>
</reference>
<name>A0A6D2LII9_9BRAS</name>
<feature type="compositionally biased region" description="Basic and acidic residues" evidence="1">
    <location>
        <begin position="20"/>
        <end position="35"/>
    </location>
</feature>
<dbReference type="Proteomes" id="UP000467841">
    <property type="component" value="Unassembled WGS sequence"/>
</dbReference>
<comment type="caution">
    <text evidence="2">The sequence shown here is derived from an EMBL/GenBank/DDBJ whole genome shotgun (WGS) entry which is preliminary data.</text>
</comment>